<sequence>MHPLRLSSSCSLCCSRLSHSSSCFCFWLRSRSARFISSRVDSISCFQTLRWLRYAEARLHSKSSSLIVVRRCRIAEKGGRSLGSVFQHAPMRVPNADGHVLGMVSLSSFSTTAQATWNPSMPLKGTSCVSSSQSTTPKDQTSQVSEDGRHWITSGAIQGSVPARDIRVVPPAKRDAPKSQILHVKSEQMTTLLDFKSRCITLIGASSCK</sequence>
<evidence type="ECO:0000256" key="1">
    <source>
        <dbReference type="SAM" id="MobiDB-lite"/>
    </source>
</evidence>
<feature type="region of interest" description="Disordered" evidence="1">
    <location>
        <begin position="126"/>
        <end position="147"/>
    </location>
</feature>
<accession>A0A6B0V2Z7</accession>
<evidence type="ECO:0000313" key="2">
    <source>
        <dbReference type="EMBL" id="MXU96206.1"/>
    </source>
</evidence>
<proteinExistence type="predicted"/>
<protein>
    <submittedName>
        <fullName evidence="2">Uncharacterized protein</fullName>
    </submittedName>
</protein>
<name>A0A6B0V2Z7_IXORI</name>
<feature type="compositionally biased region" description="Polar residues" evidence="1">
    <location>
        <begin position="127"/>
        <end position="145"/>
    </location>
</feature>
<organism evidence="2">
    <name type="scientific">Ixodes ricinus</name>
    <name type="common">Common tick</name>
    <name type="synonym">Acarus ricinus</name>
    <dbReference type="NCBI Taxonomy" id="34613"/>
    <lineage>
        <taxon>Eukaryota</taxon>
        <taxon>Metazoa</taxon>
        <taxon>Ecdysozoa</taxon>
        <taxon>Arthropoda</taxon>
        <taxon>Chelicerata</taxon>
        <taxon>Arachnida</taxon>
        <taxon>Acari</taxon>
        <taxon>Parasitiformes</taxon>
        <taxon>Ixodida</taxon>
        <taxon>Ixodoidea</taxon>
        <taxon>Ixodidae</taxon>
        <taxon>Ixodinae</taxon>
        <taxon>Ixodes</taxon>
    </lineage>
</organism>
<reference evidence="2" key="1">
    <citation type="submission" date="2019-12" db="EMBL/GenBank/DDBJ databases">
        <title>An insight into the sialome of adult female Ixodes ricinus ticks feeding for 6 days.</title>
        <authorList>
            <person name="Perner J."/>
            <person name="Ribeiro J.M.C."/>
        </authorList>
    </citation>
    <scope>NUCLEOTIDE SEQUENCE</scope>
    <source>
        <strain evidence="2">Semi-engorged</strain>
        <tissue evidence="2">Salivary glands</tissue>
    </source>
</reference>
<dbReference type="AlphaFoldDB" id="A0A6B0V2Z7"/>
<dbReference type="EMBL" id="GIFC01014123">
    <property type="protein sequence ID" value="MXU96206.1"/>
    <property type="molecule type" value="Transcribed_RNA"/>
</dbReference>